<evidence type="ECO:0000256" key="3">
    <source>
        <dbReference type="SAM" id="SignalP"/>
    </source>
</evidence>
<gene>
    <name evidence="5 6" type="primary">tgoln2</name>
</gene>
<accession>A0A8U0PAL4</accession>
<dbReference type="RefSeq" id="XP_038820882.1">
    <property type="nucleotide sequence ID" value="XM_038964954.1"/>
</dbReference>
<dbReference type="GeneID" id="120021194"/>
<feature type="region of interest" description="Disordered" evidence="1">
    <location>
        <begin position="51"/>
        <end position="160"/>
    </location>
</feature>
<evidence type="ECO:0000256" key="1">
    <source>
        <dbReference type="SAM" id="MobiDB-lite"/>
    </source>
</evidence>
<dbReference type="AlphaFoldDB" id="A0A8U0PAL4"/>
<sequence length="217" mass="22867">MRTIFMLFIVLVYLSGGVRGLLQGDSTDLLPNSPPVSNMQAQIISAKDMSAPGVSIGNKPGAGVSTGKEKETTLAPVVSPEKETASAPVVSPEKETASAPGVSPEKETTLAPVASPEKETASAPGASPEKETTSAPVDPARKETAPVDPAGKETHGTRDEAESSHFFAYLVCTAVLVAVLYISYHNKRKIIAYCVEGKRSRSGRRPKGAEYTKLEQN</sequence>
<evidence type="ECO:0000313" key="5">
    <source>
        <dbReference type="RefSeq" id="XP_038820807.1"/>
    </source>
</evidence>
<reference evidence="5 6" key="1">
    <citation type="submission" date="2025-04" db="UniProtKB">
        <authorList>
            <consortium name="RefSeq"/>
        </authorList>
    </citation>
    <scope>IDENTIFICATION</scope>
    <source>
        <tissue evidence="5 6">White muscle</tissue>
    </source>
</reference>
<dbReference type="InterPro" id="IPR037645">
    <property type="entry name" value="KCT2"/>
</dbReference>
<dbReference type="CTD" id="10618"/>
<feature type="transmembrane region" description="Helical" evidence="2">
    <location>
        <begin position="166"/>
        <end position="184"/>
    </location>
</feature>
<evidence type="ECO:0000313" key="4">
    <source>
        <dbReference type="Proteomes" id="UP000808372"/>
    </source>
</evidence>
<feature type="chain" id="PRO_5044693835" evidence="3">
    <location>
        <begin position="21"/>
        <end position="217"/>
    </location>
</feature>
<name>A0A8U0PAL4_SALNM</name>
<feature type="compositionally biased region" description="Basic and acidic residues" evidence="1">
    <location>
        <begin position="139"/>
        <end position="160"/>
    </location>
</feature>
<feature type="signal peptide" evidence="3">
    <location>
        <begin position="1"/>
        <end position="20"/>
    </location>
</feature>
<dbReference type="KEGG" id="snh:120021194"/>
<keyword evidence="2" id="KW-0812">Transmembrane</keyword>
<proteinExistence type="predicted"/>
<organism evidence="4 6">
    <name type="scientific">Salvelinus namaycush</name>
    <name type="common">Lake trout</name>
    <name type="synonym">Salmo namaycush</name>
    <dbReference type="NCBI Taxonomy" id="8040"/>
    <lineage>
        <taxon>Eukaryota</taxon>
        <taxon>Metazoa</taxon>
        <taxon>Chordata</taxon>
        <taxon>Craniata</taxon>
        <taxon>Vertebrata</taxon>
        <taxon>Euteleostomi</taxon>
        <taxon>Actinopterygii</taxon>
        <taxon>Neopterygii</taxon>
        <taxon>Teleostei</taxon>
        <taxon>Protacanthopterygii</taxon>
        <taxon>Salmoniformes</taxon>
        <taxon>Salmonidae</taxon>
        <taxon>Salmoninae</taxon>
        <taxon>Salvelinus</taxon>
    </lineage>
</organism>
<keyword evidence="3" id="KW-0732">Signal</keyword>
<evidence type="ECO:0000313" key="6">
    <source>
        <dbReference type="RefSeq" id="XP_038820882.1"/>
    </source>
</evidence>
<dbReference type="Proteomes" id="UP000808372">
    <property type="component" value="Chromosome 1"/>
</dbReference>
<dbReference type="PANTHER" id="PTHR16502:SF0">
    <property type="entry name" value="KERATINOCYTE-ASSOCIATED TRANSMEMBRANE PROTEIN 2"/>
    <property type="match status" value="1"/>
</dbReference>
<keyword evidence="2" id="KW-0472">Membrane</keyword>
<protein>
    <submittedName>
        <fullName evidence="5">Trans-Golgi network integral membrane protein 1 isoform X1</fullName>
    </submittedName>
    <submittedName>
        <fullName evidence="6">Trans-Golgi network integral membrane protein 1 isoform X2</fullName>
    </submittedName>
</protein>
<dbReference type="Pfam" id="PF17818">
    <property type="entry name" value="KCT2"/>
    <property type="match status" value="1"/>
</dbReference>
<keyword evidence="4" id="KW-1185">Reference proteome</keyword>
<dbReference type="RefSeq" id="XP_038820807.1">
    <property type="nucleotide sequence ID" value="XM_038964879.1"/>
</dbReference>
<dbReference type="PANTHER" id="PTHR16502">
    <property type="entry name" value="KERATINOCYTE-ASSOCIATED TRANSMEMBRANE PROTEIN 2"/>
    <property type="match status" value="1"/>
</dbReference>
<evidence type="ECO:0000256" key="2">
    <source>
        <dbReference type="SAM" id="Phobius"/>
    </source>
</evidence>
<keyword evidence="2" id="KW-1133">Transmembrane helix</keyword>